<geneLocation type="plasmid" evidence="1">
    <name>3</name>
</geneLocation>
<organism evidence="1 3">
    <name type="scientific">Rubrobacter radiotolerans</name>
    <name type="common">Arthrobacter radiotolerans</name>
    <dbReference type="NCBI Taxonomy" id="42256"/>
    <lineage>
        <taxon>Bacteria</taxon>
        <taxon>Bacillati</taxon>
        <taxon>Actinomycetota</taxon>
        <taxon>Rubrobacteria</taxon>
        <taxon>Rubrobacterales</taxon>
        <taxon>Rubrobacteraceae</taxon>
        <taxon>Rubrobacter</taxon>
    </lineage>
</organism>
<keyword evidence="3" id="KW-1185">Reference proteome</keyword>
<dbReference type="Proteomes" id="UP001281130">
    <property type="component" value="Unassembled WGS sequence"/>
</dbReference>
<dbReference type="RefSeq" id="WP_143533735.1">
    <property type="nucleotide sequence ID" value="NZ_CP007517.1"/>
</dbReference>
<dbReference type="EMBL" id="JAWXXX010000004">
    <property type="protein sequence ID" value="MDX5895619.1"/>
    <property type="molecule type" value="Genomic_DNA"/>
</dbReference>
<dbReference type="EMBL" id="CP007517">
    <property type="protein sequence ID" value="AHY48408.1"/>
    <property type="molecule type" value="Genomic_DNA"/>
</dbReference>
<name>A0A023X7U2_RUBRA</name>
<reference evidence="1 3" key="1">
    <citation type="submission" date="2014-03" db="EMBL/GenBank/DDBJ databases">
        <title>Complete genome sequence of the Radio-Resistant Rubrobacter radiotolerans RSPS-4.</title>
        <authorList>
            <person name="Egas C.C."/>
            <person name="Barroso C.C."/>
            <person name="Froufe H.J.C."/>
            <person name="Pacheco J.J."/>
            <person name="Albuquerque L.L."/>
            <person name="da Costa M.M.S."/>
        </authorList>
    </citation>
    <scope>NUCLEOTIDE SEQUENCE [LARGE SCALE GENOMIC DNA]</scope>
    <source>
        <strain evidence="1 3">RSPS-4</strain>
        <plasmid evidence="1 3">3</plasmid>
    </source>
</reference>
<dbReference type="OrthoDB" id="3689067at2"/>
<dbReference type="Proteomes" id="UP000025229">
    <property type="component" value="Plasmid 3"/>
</dbReference>
<reference evidence="2" key="2">
    <citation type="submission" date="2023-11" db="EMBL/GenBank/DDBJ databases">
        <title>MicrobeMod: A computational toolkit for identifying prokaryotic methylation and restriction-modification with nanopore sequencing.</title>
        <authorList>
            <person name="Crits-Christoph A."/>
            <person name="Kang S.C."/>
            <person name="Lee H."/>
            <person name="Ostrov N."/>
        </authorList>
    </citation>
    <scope>NUCLEOTIDE SEQUENCE</scope>
    <source>
        <strain evidence="2">ATCC 51242</strain>
    </source>
</reference>
<evidence type="ECO:0000313" key="2">
    <source>
        <dbReference type="EMBL" id="MDX5895619.1"/>
    </source>
</evidence>
<sequence length="387" mass="41406">MTQRDGSEKRLVLGFDAGCGTCAEIARRVEERVGDALTVRNLADPEVAQWREEALGKDAPWAPTLFEVGNGKLRAWTGKGMALPLSRKLGLSKTWQLMQALGEMPNAGIQTVDAAPQAGMSRGAFLKGVGGAAVALSALSATGPLVSVAQAARKPHPHDVVEVVPIKKEKLVSLSRRIALNADMKAISGSRLDTNKKISASNPIAVKQKLRNGTYVTVITFFSSTKRILTHATFSQPVGRGALSLAKVLVKDSSNNFTIVKVSEGGRLWRRPVSTSRSIATTRSSPLGECPPETGSNDGSSCAVYYTYECLSWKDYAGCFAGYGIYASATCVGCVASFFSAARGREDSKSAQVGCSMCLDGLDPNNLKGCSECRYAERVKRYDYSRC</sequence>
<keyword evidence="1" id="KW-0614">Plasmid</keyword>
<dbReference type="KEGG" id="rrd:RradSPS_3125"/>
<dbReference type="AlphaFoldDB" id="A0A023X7U2"/>
<proteinExistence type="predicted"/>
<accession>A0A023X7U2</accession>
<dbReference type="HOGENOM" id="CLU_713485_0_0_11"/>
<protein>
    <submittedName>
        <fullName evidence="1">Uncharacterized protein</fullName>
    </submittedName>
</protein>
<evidence type="ECO:0000313" key="1">
    <source>
        <dbReference type="EMBL" id="AHY48408.1"/>
    </source>
</evidence>
<gene>
    <name evidence="1" type="ORF">RradSPS_3125</name>
    <name evidence="2" type="ORF">SIL72_16435</name>
</gene>
<dbReference type="eggNOG" id="COG3200">
    <property type="taxonomic scope" value="Bacteria"/>
</dbReference>
<evidence type="ECO:0000313" key="3">
    <source>
        <dbReference type="Proteomes" id="UP000025229"/>
    </source>
</evidence>